<accession>A0A7D5SQH5</accession>
<evidence type="ECO:0000313" key="4">
    <source>
        <dbReference type="Proteomes" id="UP000509667"/>
    </source>
</evidence>
<keyword evidence="4" id="KW-1185">Reference proteome</keyword>
<feature type="transmembrane region" description="Helical" evidence="1">
    <location>
        <begin position="71"/>
        <end position="91"/>
    </location>
</feature>
<dbReference type="OrthoDB" id="240674at2157"/>
<gene>
    <name evidence="3" type="ORF">HZS55_10300</name>
</gene>
<sequence>MTQSSVPDGREQERLFVRRRERRLTRTHAALWVVILATTAADIVLTMAGLAAGLPEGNPVVRAMVASFGPAGLWTVKFAAMCWLVAGWSLLSDRNASVFLGLFAAVTSLVVANNAFAVFGA</sequence>
<dbReference type="AlphaFoldDB" id="A0A7D5SQH5"/>
<dbReference type="InterPro" id="IPR043717">
    <property type="entry name" value="DUF5658"/>
</dbReference>
<dbReference type="RefSeq" id="WP_179911588.1">
    <property type="nucleotide sequence ID" value="NZ_CP058910.1"/>
</dbReference>
<proteinExistence type="predicted"/>
<dbReference type="Pfam" id="PF18902">
    <property type="entry name" value="DUF5658"/>
    <property type="match status" value="1"/>
</dbReference>
<organism evidence="3 4">
    <name type="scientific">Halosimplex rubrum</name>
    <dbReference type="NCBI Taxonomy" id="869889"/>
    <lineage>
        <taxon>Archaea</taxon>
        <taxon>Methanobacteriati</taxon>
        <taxon>Methanobacteriota</taxon>
        <taxon>Stenosarchaea group</taxon>
        <taxon>Halobacteria</taxon>
        <taxon>Halobacteriales</taxon>
        <taxon>Haloarculaceae</taxon>
        <taxon>Halosimplex</taxon>
    </lineage>
</organism>
<feature type="domain" description="DUF5658" evidence="2">
    <location>
        <begin position="34"/>
        <end position="119"/>
    </location>
</feature>
<keyword evidence="1" id="KW-0812">Transmembrane</keyword>
<evidence type="ECO:0000313" key="3">
    <source>
        <dbReference type="EMBL" id="QLH77667.1"/>
    </source>
</evidence>
<dbReference type="GeneID" id="56078257"/>
<dbReference type="Proteomes" id="UP000509667">
    <property type="component" value="Chromosome"/>
</dbReference>
<keyword evidence="1" id="KW-0472">Membrane</keyword>
<evidence type="ECO:0000256" key="1">
    <source>
        <dbReference type="SAM" id="Phobius"/>
    </source>
</evidence>
<feature type="transmembrane region" description="Helical" evidence="1">
    <location>
        <begin position="98"/>
        <end position="119"/>
    </location>
</feature>
<keyword evidence="1" id="KW-1133">Transmembrane helix</keyword>
<evidence type="ECO:0000259" key="2">
    <source>
        <dbReference type="Pfam" id="PF18902"/>
    </source>
</evidence>
<feature type="transmembrane region" description="Helical" evidence="1">
    <location>
        <begin position="29"/>
        <end position="51"/>
    </location>
</feature>
<protein>
    <recommendedName>
        <fullName evidence="2">DUF5658 domain-containing protein</fullName>
    </recommendedName>
</protein>
<dbReference type="EMBL" id="CP058910">
    <property type="protein sequence ID" value="QLH77667.1"/>
    <property type="molecule type" value="Genomic_DNA"/>
</dbReference>
<name>A0A7D5SQH5_9EURY</name>
<reference evidence="3 4" key="1">
    <citation type="submission" date="2020-07" db="EMBL/GenBank/DDBJ databases">
        <title>Halosimplex pelagicum sp. nov. and Halosimplex rubrum sp. nov., isolated from salted brown alga Laminaria, and emended description of the genus Halosimplex.</title>
        <authorList>
            <person name="Cui H."/>
        </authorList>
    </citation>
    <scope>NUCLEOTIDE SEQUENCE [LARGE SCALE GENOMIC DNA]</scope>
    <source>
        <strain evidence="3 4">R27</strain>
    </source>
</reference>
<dbReference type="KEGG" id="hrr:HZS55_10300"/>